<dbReference type="EMBL" id="KE123501">
    <property type="protein sequence ID" value="EUT84222.1"/>
    <property type="molecule type" value="Genomic_DNA"/>
</dbReference>
<gene>
    <name evidence="1" type="ORF">PFAG_03313</name>
</gene>
<proteinExistence type="predicted"/>
<dbReference type="AlphaFoldDB" id="W7FHG5"/>
<sequence>MNKTTIKIYKVFFMKYTNYINDTFCLFLCLKKDIYIYIYIYIHNIYMKIVSGLDFK</sequence>
<dbReference type="Proteomes" id="UP000030666">
    <property type="component" value="Unassembled WGS sequence"/>
</dbReference>
<protein>
    <submittedName>
        <fullName evidence="1">Uncharacterized protein</fullName>
    </submittedName>
</protein>
<name>W7FHG5_PLAFA</name>
<reference evidence="1" key="1">
    <citation type="submission" date="2013-02" db="EMBL/GenBank/DDBJ databases">
        <title>The Genome Sequence of Plasmodium falciparum Santa Lucia.</title>
        <authorList>
            <consortium name="The Broad Institute Genome Sequencing Platform"/>
            <consortium name="The Broad Institute Genome Sequencing Center for Infectious Disease"/>
            <person name="Neafsey D."/>
            <person name="Cheeseman I."/>
            <person name="Volkman S."/>
            <person name="Adams J."/>
            <person name="Walker B."/>
            <person name="Young S.K."/>
            <person name="Zeng Q."/>
            <person name="Gargeya S."/>
            <person name="Fitzgerald M."/>
            <person name="Haas B."/>
            <person name="Abouelleil A."/>
            <person name="Alvarado L."/>
            <person name="Arachchi H.M."/>
            <person name="Berlin A.M."/>
            <person name="Chapman S.B."/>
            <person name="Dewar J."/>
            <person name="Goldberg J."/>
            <person name="Griggs A."/>
            <person name="Gujja S."/>
            <person name="Hansen M."/>
            <person name="Howarth C."/>
            <person name="Imamovic A."/>
            <person name="Larimer J."/>
            <person name="McCowan C."/>
            <person name="Murphy C."/>
            <person name="Neiman D."/>
            <person name="Pearson M."/>
            <person name="Priest M."/>
            <person name="Roberts A."/>
            <person name="Saif S."/>
            <person name="Shea T."/>
            <person name="Sisk P."/>
            <person name="Sykes S."/>
            <person name="Wortman J."/>
            <person name="Nusbaum C."/>
            <person name="Birren B."/>
        </authorList>
    </citation>
    <scope>NUCLEOTIDE SEQUENCE [LARGE SCALE GENOMIC DNA]</scope>
    <source>
        <strain evidence="1">Santa Lucia</strain>
    </source>
</reference>
<evidence type="ECO:0000313" key="1">
    <source>
        <dbReference type="EMBL" id="EUT84222.1"/>
    </source>
</evidence>
<organism evidence="1">
    <name type="scientific">Plasmodium falciparum Santa Lucia</name>
    <dbReference type="NCBI Taxonomy" id="478859"/>
    <lineage>
        <taxon>Eukaryota</taxon>
        <taxon>Sar</taxon>
        <taxon>Alveolata</taxon>
        <taxon>Apicomplexa</taxon>
        <taxon>Aconoidasida</taxon>
        <taxon>Haemosporida</taxon>
        <taxon>Plasmodiidae</taxon>
        <taxon>Plasmodium</taxon>
        <taxon>Plasmodium (Laverania)</taxon>
    </lineage>
</organism>
<accession>W7FHG5</accession>